<feature type="transmembrane region" description="Helical" evidence="1">
    <location>
        <begin position="307"/>
        <end position="327"/>
    </location>
</feature>
<reference evidence="2 3" key="1">
    <citation type="submission" date="2024-08" db="EMBL/GenBank/DDBJ databases">
        <authorList>
            <person name="Cucini C."/>
            <person name="Frati F."/>
        </authorList>
    </citation>
    <scope>NUCLEOTIDE SEQUENCE [LARGE SCALE GENOMIC DNA]</scope>
</reference>
<dbReference type="EMBL" id="CAXLJM020000076">
    <property type="protein sequence ID" value="CAL8129293.1"/>
    <property type="molecule type" value="Genomic_DNA"/>
</dbReference>
<protein>
    <submittedName>
        <fullName evidence="2">Uncharacterized protein</fullName>
    </submittedName>
</protein>
<organism evidence="2 3">
    <name type="scientific">Orchesella dallaii</name>
    <dbReference type="NCBI Taxonomy" id="48710"/>
    <lineage>
        <taxon>Eukaryota</taxon>
        <taxon>Metazoa</taxon>
        <taxon>Ecdysozoa</taxon>
        <taxon>Arthropoda</taxon>
        <taxon>Hexapoda</taxon>
        <taxon>Collembola</taxon>
        <taxon>Entomobryomorpha</taxon>
        <taxon>Entomobryoidea</taxon>
        <taxon>Orchesellidae</taxon>
        <taxon>Orchesellinae</taxon>
        <taxon>Orchesella</taxon>
    </lineage>
</organism>
<feature type="transmembrane region" description="Helical" evidence="1">
    <location>
        <begin position="420"/>
        <end position="437"/>
    </location>
</feature>
<evidence type="ECO:0000313" key="3">
    <source>
        <dbReference type="Proteomes" id="UP001642540"/>
    </source>
</evidence>
<dbReference type="Proteomes" id="UP001642540">
    <property type="component" value="Unassembled WGS sequence"/>
</dbReference>
<feature type="transmembrane region" description="Helical" evidence="1">
    <location>
        <begin position="520"/>
        <end position="547"/>
    </location>
</feature>
<sequence>MGFTEATLQVLKIADRHPVHLPLAIVSNPPPTAVIHNKYYAQGLFHRAMWKIGKFCVIFLGCYLLCFRVIPLAASISSAESTTLVKQLEELGVQTLFIAMGVSSTSCYRTFERDEAEFCFLINETFKLLQVAARMGALINTSKGTIEYFVYGVGVGFYTSPLLFCLFPFARTYDPVQWTMIKLFEIGNTCLPVKIWAAITYLIVLSLAMHSALFAVLLGGLCLDCGQRISAKLVGVLTQPNLDLPSKSVIRLQLRQRLKLYQKLRIFIIVFNSVFQELMSLLVWTCIKISVWCACISIGMWGILPMLLYGICVLFLVGALGTIFIYVHFASSSHRNGNAFRKLWGRCCERKIDRVQLRSCPEIGFSLYPAVKHVKGMVWKFSKFCIPSLAVYLLCFRVIPLAASISSVDGTKLIQKLEELGVHMFFIALGAGSIFCYRTIERHLPDLCFVINEAVKLLEFATKTGSSTTTVKGAIESFVYGIAVGFYLCPILVFLFPFVRPYDPIQWTVLQLFNLRNTSIPLKLCAGVFYIFNFSHAIHVALMVVLLMGTGLDCGQRISTKLYNILGQTNLEIPPKSVIRLQFRQRLKLYQKLRIFITLFHSVFEEFVSVLLCTCIQVSIWCSCIVTSMWGILPLVIYGNCVVFLIAAIGAILIFVEFASGTYKNGKEFKMLWRRSCPRKQERLQLKSCPDIGFAVYPAIKHVREYTALIICNVILNYTATLIILKAA</sequence>
<keyword evidence="1" id="KW-0472">Membrane</keyword>
<feature type="transmembrane region" description="Helical" evidence="1">
    <location>
        <begin position="706"/>
        <end position="725"/>
    </location>
</feature>
<feature type="transmembrane region" description="Helical" evidence="1">
    <location>
        <begin position="478"/>
        <end position="500"/>
    </location>
</feature>
<gene>
    <name evidence="2" type="ORF">ODALV1_LOCUS23054</name>
</gene>
<feature type="transmembrane region" description="Helical" evidence="1">
    <location>
        <begin position="637"/>
        <end position="663"/>
    </location>
</feature>
<name>A0ABP1RJS9_9HEXA</name>
<feature type="transmembrane region" description="Helical" evidence="1">
    <location>
        <begin position="607"/>
        <end position="631"/>
    </location>
</feature>
<keyword evidence="1" id="KW-0812">Transmembrane</keyword>
<comment type="caution">
    <text evidence="2">The sequence shown here is derived from an EMBL/GenBank/DDBJ whole genome shotgun (WGS) entry which is preliminary data.</text>
</comment>
<feature type="transmembrane region" description="Helical" evidence="1">
    <location>
        <begin position="148"/>
        <end position="170"/>
    </location>
</feature>
<feature type="transmembrane region" description="Helical" evidence="1">
    <location>
        <begin position="91"/>
        <end position="111"/>
    </location>
</feature>
<feature type="transmembrane region" description="Helical" evidence="1">
    <location>
        <begin position="384"/>
        <end position="408"/>
    </location>
</feature>
<keyword evidence="3" id="KW-1185">Reference proteome</keyword>
<feature type="transmembrane region" description="Helical" evidence="1">
    <location>
        <begin position="55"/>
        <end position="79"/>
    </location>
</feature>
<proteinExistence type="predicted"/>
<feature type="transmembrane region" description="Helical" evidence="1">
    <location>
        <begin position="281"/>
        <end position="301"/>
    </location>
</feature>
<keyword evidence="1" id="KW-1133">Transmembrane helix</keyword>
<evidence type="ECO:0000313" key="2">
    <source>
        <dbReference type="EMBL" id="CAL8129293.1"/>
    </source>
</evidence>
<feature type="transmembrane region" description="Helical" evidence="1">
    <location>
        <begin position="195"/>
        <end position="223"/>
    </location>
</feature>
<evidence type="ECO:0000256" key="1">
    <source>
        <dbReference type="SAM" id="Phobius"/>
    </source>
</evidence>
<accession>A0ABP1RJS9</accession>